<feature type="transmembrane region" description="Helical" evidence="5">
    <location>
        <begin position="290"/>
        <end position="312"/>
    </location>
</feature>
<dbReference type="EMBL" id="DAKRPA010000057">
    <property type="protein sequence ID" value="DBA00879.1"/>
    <property type="molecule type" value="Genomic_DNA"/>
</dbReference>
<comment type="caution">
    <text evidence="7">The sequence shown here is derived from an EMBL/GenBank/DDBJ whole genome shotgun (WGS) entry which is preliminary data.</text>
</comment>
<dbReference type="PRINTS" id="PR01035">
    <property type="entry name" value="TCRTETA"/>
</dbReference>
<dbReference type="Pfam" id="PF07690">
    <property type="entry name" value="MFS_1"/>
    <property type="match status" value="1"/>
</dbReference>
<dbReference type="GO" id="GO:0005635">
    <property type="term" value="C:nuclear envelope"/>
    <property type="evidence" value="ECO:0007669"/>
    <property type="project" value="TreeGrafter"/>
</dbReference>
<feature type="transmembrane region" description="Helical" evidence="5">
    <location>
        <begin position="33"/>
        <end position="56"/>
    </location>
</feature>
<dbReference type="GO" id="GO:0022857">
    <property type="term" value="F:transmembrane transporter activity"/>
    <property type="evidence" value="ECO:0007669"/>
    <property type="project" value="InterPro"/>
</dbReference>
<keyword evidence="4 5" id="KW-0472">Membrane</keyword>
<evidence type="ECO:0000259" key="6">
    <source>
        <dbReference type="PROSITE" id="PS50850"/>
    </source>
</evidence>
<dbReference type="PANTHER" id="PTHR24002:SF3">
    <property type="entry name" value="SOLUTE CARRIER FAMILY 22 MEMBER 18"/>
    <property type="match status" value="1"/>
</dbReference>
<evidence type="ECO:0000256" key="4">
    <source>
        <dbReference type="ARBA" id="ARBA00023136"/>
    </source>
</evidence>
<keyword evidence="2 5" id="KW-0812">Transmembrane</keyword>
<dbReference type="InterPro" id="IPR036259">
    <property type="entry name" value="MFS_trans_sf"/>
</dbReference>
<feature type="transmembrane region" description="Helical" evidence="5">
    <location>
        <begin position="96"/>
        <end position="121"/>
    </location>
</feature>
<sequence length="407" mass="44571">MAADASARAMPSANAAAAVPVCSKTHPSRSLRVLYVVSFLDLFAVSLIIPSLASYIKGMDGGAMLFGFIMSMYGFIQFFSAPIAGSLSDVYGRRTVLLVCMLGAACGYFMLALSWNIYIVILSRIPSAMFKHTLDLIKVAITDGEEPANRSAAVGRLNAVSNAGFIVGPMIGGYVSSFPNGFNYTALLTTLIFGVNYVLISLYYLDGTTMAMTKKADDPASAPHPDWRQIMAEAMSKVFEFKNALYETGPAKTLLLARLLLAMSAILYRSHFSVMLEDKFGTDSRARGMLLGYMGFVGAVGSASVGLALKWIPSERMLLQLSSVVYVVTFFALSQAATLQGIYIMLVPQIIAIRCCEIAWVAWISICLRRSPSVLFEQALSRYRQLWWPTNALAHSWVSRLRLRYDC</sequence>
<feature type="transmembrane region" description="Helical" evidence="5">
    <location>
        <begin position="62"/>
        <end position="84"/>
    </location>
</feature>
<comment type="subcellular location">
    <subcellularLocation>
        <location evidence="1">Membrane</location>
        <topology evidence="1">Multi-pass membrane protein</topology>
    </subcellularLocation>
</comment>
<keyword evidence="3 5" id="KW-1133">Transmembrane helix</keyword>
<proteinExistence type="predicted"/>
<accession>A0AAV2Z478</accession>
<evidence type="ECO:0000313" key="8">
    <source>
        <dbReference type="Proteomes" id="UP001146120"/>
    </source>
</evidence>
<feature type="transmembrane region" description="Helical" evidence="5">
    <location>
        <begin position="184"/>
        <end position="205"/>
    </location>
</feature>
<dbReference type="InterPro" id="IPR001958">
    <property type="entry name" value="Tet-R_TetA/multi-R_MdtG-like"/>
</dbReference>
<evidence type="ECO:0000256" key="5">
    <source>
        <dbReference type="SAM" id="Phobius"/>
    </source>
</evidence>
<name>A0AAV2Z478_9STRA</name>
<feature type="transmembrane region" description="Helical" evidence="5">
    <location>
        <begin position="324"/>
        <end position="345"/>
    </location>
</feature>
<protein>
    <recommendedName>
        <fullName evidence="6">Major facilitator superfamily (MFS) profile domain-containing protein</fullName>
    </recommendedName>
</protein>
<dbReference type="PANTHER" id="PTHR24002">
    <property type="entry name" value="SOLUTE CARRIER FAMILY 22 MEMBER 18"/>
    <property type="match status" value="1"/>
</dbReference>
<gene>
    <name evidence="7" type="ORF">N0F65_008522</name>
</gene>
<reference evidence="7" key="1">
    <citation type="submission" date="2022-11" db="EMBL/GenBank/DDBJ databases">
        <authorList>
            <person name="Morgan W.R."/>
            <person name="Tartar A."/>
        </authorList>
    </citation>
    <scope>NUCLEOTIDE SEQUENCE</scope>
    <source>
        <strain evidence="7">ARSEF 373</strain>
    </source>
</reference>
<evidence type="ECO:0000313" key="7">
    <source>
        <dbReference type="EMBL" id="DBA00879.1"/>
    </source>
</evidence>
<feature type="domain" description="Major facilitator superfamily (MFS) profile" evidence="6">
    <location>
        <begin position="30"/>
        <end position="407"/>
    </location>
</feature>
<dbReference type="Proteomes" id="UP001146120">
    <property type="component" value="Unassembled WGS sequence"/>
</dbReference>
<dbReference type="Gene3D" id="1.20.1250.20">
    <property type="entry name" value="MFS general substrate transporter like domains"/>
    <property type="match status" value="1"/>
</dbReference>
<dbReference type="AlphaFoldDB" id="A0AAV2Z478"/>
<evidence type="ECO:0000256" key="2">
    <source>
        <dbReference type="ARBA" id="ARBA00022692"/>
    </source>
</evidence>
<dbReference type="InterPro" id="IPR020846">
    <property type="entry name" value="MFS_dom"/>
</dbReference>
<evidence type="ECO:0000256" key="3">
    <source>
        <dbReference type="ARBA" id="ARBA00022989"/>
    </source>
</evidence>
<organism evidence="7 8">
    <name type="scientific">Lagenidium giganteum</name>
    <dbReference type="NCBI Taxonomy" id="4803"/>
    <lineage>
        <taxon>Eukaryota</taxon>
        <taxon>Sar</taxon>
        <taxon>Stramenopiles</taxon>
        <taxon>Oomycota</taxon>
        <taxon>Peronosporomycetes</taxon>
        <taxon>Pythiales</taxon>
        <taxon>Pythiaceae</taxon>
    </lineage>
</organism>
<reference evidence="7" key="2">
    <citation type="journal article" date="2023" name="Microbiol Resour">
        <title>Decontamination and Annotation of the Draft Genome Sequence of the Oomycete Lagenidium giganteum ARSEF 373.</title>
        <authorList>
            <person name="Morgan W.R."/>
            <person name="Tartar A."/>
        </authorList>
    </citation>
    <scope>NUCLEOTIDE SEQUENCE</scope>
    <source>
        <strain evidence="7">ARSEF 373</strain>
    </source>
</reference>
<dbReference type="PROSITE" id="PS50850">
    <property type="entry name" value="MFS"/>
    <property type="match status" value="1"/>
</dbReference>
<feature type="transmembrane region" description="Helical" evidence="5">
    <location>
        <begin position="253"/>
        <end position="270"/>
    </location>
</feature>
<dbReference type="SUPFAM" id="SSF103473">
    <property type="entry name" value="MFS general substrate transporter"/>
    <property type="match status" value="1"/>
</dbReference>
<evidence type="ECO:0000256" key="1">
    <source>
        <dbReference type="ARBA" id="ARBA00004141"/>
    </source>
</evidence>
<dbReference type="InterPro" id="IPR011701">
    <property type="entry name" value="MFS"/>
</dbReference>
<keyword evidence="8" id="KW-1185">Reference proteome</keyword>
<dbReference type="GO" id="GO:0016020">
    <property type="term" value="C:membrane"/>
    <property type="evidence" value="ECO:0007669"/>
    <property type="project" value="UniProtKB-SubCell"/>
</dbReference>